<gene>
    <name evidence="3" type="ORF">G3I46_31745</name>
</gene>
<keyword evidence="2" id="KW-0812">Transmembrane</keyword>
<keyword evidence="4" id="KW-1185">Reference proteome</keyword>
<protein>
    <submittedName>
        <fullName evidence="3">Uncharacterized protein</fullName>
    </submittedName>
</protein>
<keyword evidence="2" id="KW-1133">Transmembrane helix</keyword>
<organism evidence="3 4">
    <name type="scientific">Streptomyces coelicoflavus</name>
    <dbReference type="NCBI Taxonomy" id="285562"/>
    <lineage>
        <taxon>Bacteria</taxon>
        <taxon>Bacillati</taxon>
        <taxon>Actinomycetota</taxon>
        <taxon>Actinomycetes</taxon>
        <taxon>Kitasatosporales</taxon>
        <taxon>Streptomycetaceae</taxon>
        <taxon>Streptomyces</taxon>
    </lineage>
</organism>
<dbReference type="RefSeq" id="WP_164142920.1">
    <property type="nucleotide sequence ID" value="NZ_JAAGMB010000728.1"/>
</dbReference>
<evidence type="ECO:0000256" key="2">
    <source>
        <dbReference type="SAM" id="Phobius"/>
    </source>
</evidence>
<evidence type="ECO:0000256" key="1">
    <source>
        <dbReference type="SAM" id="MobiDB-lite"/>
    </source>
</evidence>
<proteinExistence type="predicted"/>
<feature type="region of interest" description="Disordered" evidence="1">
    <location>
        <begin position="44"/>
        <end position="64"/>
    </location>
</feature>
<feature type="compositionally biased region" description="Low complexity" evidence="1">
    <location>
        <begin position="44"/>
        <end position="54"/>
    </location>
</feature>
<feature type="non-terminal residue" evidence="3">
    <location>
        <position position="1"/>
    </location>
</feature>
<dbReference type="Proteomes" id="UP000469545">
    <property type="component" value="Unassembled WGS sequence"/>
</dbReference>
<reference evidence="3 4" key="1">
    <citation type="submission" date="2020-01" db="EMBL/GenBank/DDBJ databases">
        <title>Insect and environment-associated Actinomycetes.</title>
        <authorList>
            <person name="Currrie C."/>
            <person name="Chevrette M."/>
            <person name="Carlson C."/>
            <person name="Stubbendieck R."/>
            <person name="Wendt-Pienkowski E."/>
        </authorList>
    </citation>
    <scope>NUCLEOTIDE SEQUENCE [LARGE SCALE GENOMIC DNA]</scope>
    <source>
        <strain evidence="3 4">SID14172</strain>
    </source>
</reference>
<evidence type="ECO:0000313" key="4">
    <source>
        <dbReference type="Proteomes" id="UP000469545"/>
    </source>
</evidence>
<keyword evidence="2" id="KW-0472">Membrane</keyword>
<dbReference type="EMBL" id="JAAGMB010000728">
    <property type="protein sequence ID" value="NEB21021.1"/>
    <property type="molecule type" value="Genomic_DNA"/>
</dbReference>
<name>A0A6N9UT55_9ACTN</name>
<feature type="transmembrane region" description="Helical" evidence="2">
    <location>
        <begin position="12"/>
        <end position="37"/>
    </location>
</feature>
<dbReference type="AlphaFoldDB" id="A0A6N9UT55"/>
<evidence type="ECO:0000313" key="3">
    <source>
        <dbReference type="EMBL" id="NEB21021.1"/>
    </source>
</evidence>
<sequence length="180" mass="18403">LFRSVPAPRRRPFRLALGVLAAACAGVVVTGLGWLVVQSGSGATDDTAGGSAADKSAVRPGNPSAGQEAALVFGTPRYLACARLVAEGTVTAAEPVPGAARHRITLRVTRAHVPGGGTGPTTTFVLDDGLARLAPGDRVLVGVLRDRPTADTVITGDRNIATARTWITASLPESRTLTCD</sequence>
<comment type="caution">
    <text evidence="3">The sequence shown here is derived from an EMBL/GenBank/DDBJ whole genome shotgun (WGS) entry which is preliminary data.</text>
</comment>
<accession>A0A6N9UT55</accession>